<evidence type="ECO:0000256" key="6">
    <source>
        <dbReference type="SAM" id="MobiDB-lite"/>
    </source>
</evidence>
<feature type="domain" description="Carbohydrate kinase PfkB" evidence="7">
    <location>
        <begin position="54"/>
        <end position="330"/>
    </location>
</feature>
<keyword evidence="3" id="KW-0547">Nucleotide-binding</keyword>
<evidence type="ECO:0000256" key="2">
    <source>
        <dbReference type="ARBA" id="ARBA00022679"/>
    </source>
</evidence>
<proteinExistence type="inferred from homology"/>
<dbReference type="AlphaFoldDB" id="A0A317D0L4"/>
<evidence type="ECO:0000256" key="1">
    <source>
        <dbReference type="ARBA" id="ARBA00010688"/>
    </source>
</evidence>
<evidence type="ECO:0000313" key="9">
    <source>
        <dbReference type="Proteomes" id="UP000246050"/>
    </source>
</evidence>
<dbReference type="OrthoDB" id="9795789at2"/>
<gene>
    <name evidence="8" type="ORF">DKT69_32840</name>
</gene>
<evidence type="ECO:0000256" key="3">
    <source>
        <dbReference type="ARBA" id="ARBA00022741"/>
    </source>
</evidence>
<name>A0A317D0L4_9ACTN</name>
<evidence type="ECO:0000256" key="4">
    <source>
        <dbReference type="ARBA" id="ARBA00022777"/>
    </source>
</evidence>
<dbReference type="InterPro" id="IPR029056">
    <property type="entry name" value="Ribokinase-like"/>
</dbReference>
<dbReference type="Proteomes" id="UP000246050">
    <property type="component" value="Unassembled WGS sequence"/>
</dbReference>
<dbReference type="GO" id="GO:0005524">
    <property type="term" value="F:ATP binding"/>
    <property type="evidence" value="ECO:0007669"/>
    <property type="project" value="UniProtKB-KW"/>
</dbReference>
<dbReference type="GO" id="GO:0016301">
    <property type="term" value="F:kinase activity"/>
    <property type="evidence" value="ECO:0007669"/>
    <property type="project" value="UniProtKB-KW"/>
</dbReference>
<evidence type="ECO:0000256" key="5">
    <source>
        <dbReference type="ARBA" id="ARBA00022840"/>
    </source>
</evidence>
<comment type="caution">
    <text evidence="8">The sequence shown here is derived from an EMBL/GenBank/DDBJ whole genome shotgun (WGS) entry which is preliminary data.</text>
</comment>
<dbReference type="EMBL" id="QGKS01000432">
    <property type="protein sequence ID" value="PWR08411.1"/>
    <property type="molecule type" value="Genomic_DNA"/>
</dbReference>
<comment type="similarity">
    <text evidence="1">Belongs to the carbohydrate kinase PfkB family.</text>
</comment>
<reference evidence="8 9" key="1">
    <citation type="submission" date="2018-05" db="EMBL/GenBank/DDBJ databases">
        <title>Micromonosporas from Atacama Desert.</title>
        <authorList>
            <person name="Carro L."/>
            <person name="Golinska P."/>
            <person name="Klenk H.-P."/>
            <person name="Goodfellow M."/>
        </authorList>
    </citation>
    <scope>NUCLEOTIDE SEQUENCE [LARGE SCALE GENOMIC DNA]</scope>
    <source>
        <strain evidence="8 9">4G51</strain>
    </source>
</reference>
<dbReference type="PROSITE" id="PS00584">
    <property type="entry name" value="PFKB_KINASES_2"/>
    <property type="match status" value="1"/>
</dbReference>
<dbReference type="Gene3D" id="3.40.1190.20">
    <property type="match status" value="1"/>
</dbReference>
<feature type="region of interest" description="Disordered" evidence="6">
    <location>
        <begin position="1"/>
        <end position="30"/>
    </location>
</feature>
<dbReference type="InterPro" id="IPR050306">
    <property type="entry name" value="PfkB_Carbo_kinase"/>
</dbReference>
<protein>
    <submittedName>
        <fullName evidence="8">Carbohydrate kinase</fullName>
    </submittedName>
</protein>
<dbReference type="PANTHER" id="PTHR43085:SF1">
    <property type="entry name" value="PSEUDOURIDINE KINASE-RELATED"/>
    <property type="match status" value="1"/>
</dbReference>
<dbReference type="SUPFAM" id="SSF53613">
    <property type="entry name" value="Ribokinase-like"/>
    <property type="match status" value="1"/>
</dbReference>
<dbReference type="InterPro" id="IPR011611">
    <property type="entry name" value="PfkB_dom"/>
</dbReference>
<evidence type="ECO:0000259" key="7">
    <source>
        <dbReference type="Pfam" id="PF00294"/>
    </source>
</evidence>
<dbReference type="CDD" id="cd01167">
    <property type="entry name" value="bac_FRK"/>
    <property type="match status" value="1"/>
</dbReference>
<dbReference type="PANTHER" id="PTHR43085">
    <property type="entry name" value="HEXOKINASE FAMILY MEMBER"/>
    <property type="match status" value="1"/>
</dbReference>
<dbReference type="Pfam" id="PF00294">
    <property type="entry name" value="PfkB"/>
    <property type="match status" value="1"/>
</dbReference>
<keyword evidence="4 8" id="KW-0418">Kinase</keyword>
<evidence type="ECO:0000313" key="8">
    <source>
        <dbReference type="EMBL" id="PWR08411.1"/>
    </source>
</evidence>
<sequence length="344" mass="35553">MSPRTPARLAHPRPAPRSTARRRRTPWPRGPDVLTVLGEAVIDLAPSGGGDLLAAHPGGSPLNVAVGLARLGRPTAMLARFSRTSFGHRLRAHAEANGVDLTWAVADDRPATLAVVALDATGAASYDFYLDGTADWHWAPHELDGVPAGTRVLHTGSLATLLPPGADLLADLLAREHAAGRVLVSLDPNVRPAVLADPDAARARLLTLARHAHLVKASDEDLAWLFPGASVEEAVDRLLDLGVRLVVATRGAAGSYAATADVSVARPARRVAVADTVGAGDAFTAGLLDALVEADAAAPAAVGALDWARLGAVLDHATLVAGMTCERPGADPPRCDELANVVDA</sequence>
<organism evidence="8 9">
    <name type="scientific">Micromonospora sicca</name>
    <dbReference type="NCBI Taxonomy" id="2202420"/>
    <lineage>
        <taxon>Bacteria</taxon>
        <taxon>Bacillati</taxon>
        <taxon>Actinomycetota</taxon>
        <taxon>Actinomycetes</taxon>
        <taxon>Micromonosporales</taxon>
        <taxon>Micromonosporaceae</taxon>
        <taxon>Micromonospora</taxon>
    </lineage>
</organism>
<keyword evidence="2" id="KW-0808">Transferase</keyword>
<dbReference type="InterPro" id="IPR002173">
    <property type="entry name" value="Carboh/pur_kinase_PfkB_CS"/>
</dbReference>
<keyword evidence="5" id="KW-0067">ATP-binding</keyword>
<accession>A0A317D0L4</accession>